<dbReference type="EMBL" id="CP042912">
    <property type="protein sequence ID" value="QEG22000.1"/>
    <property type="molecule type" value="Genomic_DNA"/>
</dbReference>
<dbReference type="Proteomes" id="UP000322214">
    <property type="component" value="Chromosome"/>
</dbReference>
<protein>
    <submittedName>
        <fullName evidence="1">Uncharacterized protein</fullName>
    </submittedName>
</protein>
<dbReference type="AlphaFoldDB" id="A0A5B9PAN8"/>
<proteinExistence type="predicted"/>
<name>A0A5B9PAN8_9BACT</name>
<evidence type="ECO:0000313" key="1">
    <source>
        <dbReference type="EMBL" id="QEG22000.1"/>
    </source>
</evidence>
<keyword evidence="2" id="KW-1185">Reference proteome</keyword>
<sequence length="197" mass="21820">MLEGGSGHDGSKHMQHEFDRNTLIGRVRSDMRSACSNHAAKHARLRSADSLELEHGPGPLQDNKALNRSGEVFVVGLSPDGRRLPLYPAPVSLIYIFRSARLTRTLSCEAIARRHARGVQRIAVSSTKACGHRNGHARRQLRTQWQQAPAARIRSQYFDWASSLRHAVGMLESCGKTCSTSIGRPVRIGRWPRPIAG</sequence>
<gene>
    <name evidence="1" type="ORF">MFFC18_18610</name>
</gene>
<accession>A0A5B9PAN8</accession>
<reference evidence="1 2" key="1">
    <citation type="submission" date="2019-08" db="EMBL/GenBank/DDBJ databases">
        <title>Deep-cultivation of Planctomycetes and their phenomic and genomic characterization uncovers novel biology.</title>
        <authorList>
            <person name="Wiegand S."/>
            <person name="Jogler M."/>
            <person name="Boedeker C."/>
            <person name="Pinto D."/>
            <person name="Vollmers J."/>
            <person name="Rivas-Marin E."/>
            <person name="Kohn T."/>
            <person name="Peeters S.H."/>
            <person name="Heuer A."/>
            <person name="Rast P."/>
            <person name="Oberbeckmann S."/>
            <person name="Bunk B."/>
            <person name="Jeske O."/>
            <person name="Meyerdierks A."/>
            <person name="Storesund J.E."/>
            <person name="Kallscheuer N."/>
            <person name="Luecker S."/>
            <person name="Lage O.M."/>
            <person name="Pohl T."/>
            <person name="Merkel B.J."/>
            <person name="Hornburger P."/>
            <person name="Mueller R.-W."/>
            <person name="Bruemmer F."/>
            <person name="Labrenz M."/>
            <person name="Spormann A.M."/>
            <person name="Op den Camp H."/>
            <person name="Overmann J."/>
            <person name="Amann R."/>
            <person name="Jetten M.S.M."/>
            <person name="Mascher T."/>
            <person name="Medema M.H."/>
            <person name="Devos D.P."/>
            <person name="Kaster A.-K."/>
            <person name="Ovreas L."/>
            <person name="Rohde M."/>
            <person name="Galperin M.Y."/>
            <person name="Jogler C."/>
        </authorList>
    </citation>
    <scope>NUCLEOTIDE SEQUENCE [LARGE SCALE GENOMIC DNA]</scope>
    <source>
        <strain evidence="1 2">FC18</strain>
    </source>
</reference>
<dbReference type="KEGG" id="mff:MFFC18_18610"/>
<organism evidence="1 2">
    <name type="scientific">Mariniblastus fucicola</name>
    <dbReference type="NCBI Taxonomy" id="980251"/>
    <lineage>
        <taxon>Bacteria</taxon>
        <taxon>Pseudomonadati</taxon>
        <taxon>Planctomycetota</taxon>
        <taxon>Planctomycetia</taxon>
        <taxon>Pirellulales</taxon>
        <taxon>Pirellulaceae</taxon>
        <taxon>Mariniblastus</taxon>
    </lineage>
</organism>
<evidence type="ECO:0000313" key="2">
    <source>
        <dbReference type="Proteomes" id="UP000322214"/>
    </source>
</evidence>